<protein>
    <submittedName>
        <fullName evidence="1">Uncharacterized protein</fullName>
    </submittedName>
</protein>
<gene>
    <name evidence="1" type="ORF">C5Y83_02255</name>
</gene>
<sequence length="512" mass="58126">MIPYERIIENGNLAWTTRLIDRLASDQCSDDELTDLVVSLIRLSDPRSELALRELILDVDQSPSIREAASSALTRLDWGNDPNPSDIERWWKTGDLITRRHALRCMGLCGREIIVQVASDPVQPLQVDALLRMEFFFDEHKYQAIKIAALRHRSPMIRRTAAKVLLWDEPILAEMSLWELTFDNDSDSVIAACETLKYYPTQRVIRRLADLRTNGDSGIAEVAESTLRELRLQFTDVLRSANPDAQRYLQQWCRPIWEILDLTKDEFAPGVDVDASAYSLAKEKTVMKFDDLVNVLSNPDYPTQSLQTLLSAIDWSHYGSKQHAILRRHFLSHADVIVRDASAKAFRVWGDTQGLLELTEDTTFLVRKSAMYELGHVSKNYAIADFAWNHLQDASTLGIHAGETLATYVHHADQEEAVTRLQSLLTDCSQREEIRCTALQHLRNLGALNQIPRLPELLSDEPAVTWAFHIQLLDSLDQAGIYFPEMGWLREVDHLDVQAGIAQAISTNADKS</sequence>
<reference evidence="1 2" key="1">
    <citation type="submission" date="2018-02" db="EMBL/GenBank/DDBJ databases">
        <title>Comparative genomes isolates from brazilian mangrove.</title>
        <authorList>
            <person name="Araujo J.E."/>
            <person name="Taketani R.G."/>
            <person name="Silva M.C.P."/>
            <person name="Loureco M.V."/>
            <person name="Andreote F.D."/>
        </authorList>
    </citation>
    <scope>NUCLEOTIDE SEQUENCE [LARGE SCALE GENOMIC DNA]</scope>
    <source>
        <strain evidence="1 2">Hex-1 MGV</strain>
    </source>
</reference>
<organism evidence="1 2">
    <name type="scientific">Blastopirellula marina</name>
    <dbReference type="NCBI Taxonomy" id="124"/>
    <lineage>
        <taxon>Bacteria</taxon>
        <taxon>Pseudomonadati</taxon>
        <taxon>Planctomycetota</taxon>
        <taxon>Planctomycetia</taxon>
        <taxon>Pirellulales</taxon>
        <taxon>Pirellulaceae</taxon>
        <taxon>Blastopirellula</taxon>
    </lineage>
</organism>
<dbReference type="EMBL" id="PUHY01000004">
    <property type="protein sequence ID" value="PQO39588.1"/>
    <property type="molecule type" value="Genomic_DNA"/>
</dbReference>
<dbReference type="SUPFAM" id="SSF48371">
    <property type="entry name" value="ARM repeat"/>
    <property type="match status" value="1"/>
</dbReference>
<proteinExistence type="predicted"/>
<accession>A0A2S8G570</accession>
<dbReference type="Gene3D" id="1.25.10.10">
    <property type="entry name" value="Leucine-rich Repeat Variant"/>
    <property type="match status" value="2"/>
</dbReference>
<dbReference type="AlphaFoldDB" id="A0A2S8G570"/>
<comment type="caution">
    <text evidence="1">The sequence shown here is derived from an EMBL/GenBank/DDBJ whole genome shotgun (WGS) entry which is preliminary data.</text>
</comment>
<dbReference type="Proteomes" id="UP000238322">
    <property type="component" value="Unassembled WGS sequence"/>
</dbReference>
<dbReference type="InterPro" id="IPR011989">
    <property type="entry name" value="ARM-like"/>
</dbReference>
<evidence type="ECO:0000313" key="2">
    <source>
        <dbReference type="Proteomes" id="UP000238322"/>
    </source>
</evidence>
<dbReference type="InterPro" id="IPR016024">
    <property type="entry name" value="ARM-type_fold"/>
</dbReference>
<evidence type="ECO:0000313" key="1">
    <source>
        <dbReference type="EMBL" id="PQO39588.1"/>
    </source>
</evidence>
<name>A0A2S8G570_9BACT</name>